<organism evidence="3 4">
    <name type="scientific">Mycena chlorophos</name>
    <name type="common">Agaric fungus</name>
    <name type="synonym">Agaricus chlorophos</name>
    <dbReference type="NCBI Taxonomy" id="658473"/>
    <lineage>
        <taxon>Eukaryota</taxon>
        <taxon>Fungi</taxon>
        <taxon>Dikarya</taxon>
        <taxon>Basidiomycota</taxon>
        <taxon>Agaricomycotina</taxon>
        <taxon>Agaricomycetes</taxon>
        <taxon>Agaricomycetidae</taxon>
        <taxon>Agaricales</taxon>
        <taxon>Marasmiineae</taxon>
        <taxon>Mycenaceae</taxon>
        <taxon>Mycena</taxon>
    </lineage>
</organism>
<evidence type="ECO:0000313" key="4">
    <source>
        <dbReference type="Proteomes" id="UP000613580"/>
    </source>
</evidence>
<feature type="chain" id="PRO_5034278620" evidence="2">
    <location>
        <begin position="28"/>
        <end position="235"/>
    </location>
</feature>
<evidence type="ECO:0000256" key="2">
    <source>
        <dbReference type="SAM" id="SignalP"/>
    </source>
</evidence>
<proteinExistence type="predicted"/>
<feature type="signal peptide" evidence="2">
    <location>
        <begin position="1"/>
        <end position="27"/>
    </location>
</feature>
<feature type="region of interest" description="Disordered" evidence="1">
    <location>
        <begin position="212"/>
        <end position="235"/>
    </location>
</feature>
<evidence type="ECO:0000313" key="3">
    <source>
        <dbReference type="EMBL" id="KAF7305514.1"/>
    </source>
</evidence>
<keyword evidence="4" id="KW-1185">Reference proteome</keyword>
<dbReference type="Proteomes" id="UP000613580">
    <property type="component" value="Unassembled WGS sequence"/>
</dbReference>
<accession>A0A8H6WAQ0</accession>
<comment type="caution">
    <text evidence="3">The sequence shown here is derived from an EMBL/GenBank/DDBJ whole genome shotgun (WGS) entry which is preliminary data.</text>
</comment>
<sequence length="235" mass="25079">MPVISRRSQASSLTFLFLPFMAEPTRSVTYYKPQFYCPDPFPALYPLNLVSYSNDGATGPRITNANPGSLECSYQDPGGLGLISLLDCVYDMVSGNLTDSSGVNTGVSGTPFACDSTAITAPCGVRCPLANTATSLGDSATGHLAMVSPSTTDDTTDCTYYRGSTSQYYFDANVSPDDLDGGGTLDTPAKTTCVSPQRRAEIREQMEGMKIRRNMGEARRASRNPSRDGGALAKR</sequence>
<name>A0A8H6WAQ0_MYCCL</name>
<dbReference type="AlphaFoldDB" id="A0A8H6WAQ0"/>
<protein>
    <submittedName>
        <fullName evidence="3">Uncharacterized protein</fullName>
    </submittedName>
</protein>
<gene>
    <name evidence="3" type="ORF">HMN09_00804300</name>
</gene>
<reference evidence="3" key="1">
    <citation type="submission" date="2020-05" db="EMBL/GenBank/DDBJ databases">
        <title>Mycena genomes resolve the evolution of fungal bioluminescence.</title>
        <authorList>
            <person name="Tsai I.J."/>
        </authorList>
    </citation>
    <scope>NUCLEOTIDE SEQUENCE</scope>
    <source>
        <strain evidence="3">110903Hualien_Pintung</strain>
    </source>
</reference>
<dbReference type="EMBL" id="JACAZE010000010">
    <property type="protein sequence ID" value="KAF7305514.1"/>
    <property type="molecule type" value="Genomic_DNA"/>
</dbReference>
<keyword evidence="2" id="KW-0732">Signal</keyword>
<evidence type="ECO:0000256" key="1">
    <source>
        <dbReference type="SAM" id="MobiDB-lite"/>
    </source>
</evidence>